<dbReference type="Proteomes" id="UP001501444">
    <property type="component" value="Unassembled WGS sequence"/>
</dbReference>
<sequence>MTAHDPNLSPVTTSPDTAPGIAVTRDRRVGARDKAAIIVWRIGDDTNAAVTLDAANSPMTSRLARHLVALYSDMHRTVVDFDADEHLRHTAEATGRTYLALADPAELVTASTPPGAAALMVLRWPRPAETTPAEEANRLLSTCRQHLADDGSTIVVVTAATAAAAGASYVQHKHDLLTAAQAAGLRHVHDIVALDAEGGPDTFTYTTAHDTAAPNRDDTTDTPRQAPGTTLMIFDRPDRQP</sequence>
<evidence type="ECO:0000313" key="2">
    <source>
        <dbReference type="EMBL" id="GAA2349943.1"/>
    </source>
</evidence>
<comment type="caution">
    <text evidence="2">The sequence shown here is derived from an EMBL/GenBank/DDBJ whole genome shotgun (WGS) entry which is preliminary data.</text>
</comment>
<gene>
    <name evidence="2" type="ORF">GCM10010170_039220</name>
</gene>
<feature type="region of interest" description="Disordered" evidence="1">
    <location>
        <begin position="207"/>
        <end position="241"/>
    </location>
</feature>
<dbReference type="EMBL" id="BAAARV010000029">
    <property type="protein sequence ID" value="GAA2349943.1"/>
    <property type="molecule type" value="Genomic_DNA"/>
</dbReference>
<evidence type="ECO:0000313" key="3">
    <source>
        <dbReference type="Proteomes" id="UP001501444"/>
    </source>
</evidence>
<keyword evidence="3" id="KW-1185">Reference proteome</keyword>
<accession>A0ABN3GEP7</accession>
<reference evidence="2 3" key="1">
    <citation type="journal article" date="2019" name="Int. J. Syst. Evol. Microbiol.">
        <title>The Global Catalogue of Microorganisms (GCM) 10K type strain sequencing project: providing services to taxonomists for standard genome sequencing and annotation.</title>
        <authorList>
            <consortium name="The Broad Institute Genomics Platform"/>
            <consortium name="The Broad Institute Genome Sequencing Center for Infectious Disease"/>
            <person name="Wu L."/>
            <person name="Ma J."/>
        </authorList>
    </citation>
    <scope>NUCLEOTIDE SEQUENCE [LARGE SCALE GENOMIC DNA]</scope>
    <source>
        <strain evidence="2 3">JCM 3272</strain>
    </source>
</reference>
<protein>
    <submittedName>
        <fullName evidence="2">Uncharacterized protein</fullName>
    </submittedName>
</protein>
<evidence type="ECO:0000256" key="1">
    <source>
        <dbReference type="SAM" id="MobiDB-lite"/>
    </source>
</evidence>
<organism evidence="2 3">
    <name type="scientific">Dactylosporangium salmoneum</name>
    <dbReference type="NCBI Taxonomy" id="53361"/>
    <lineage>
        <taxon>Bacteria</taxon>
        <taxon>Bacillati</taxon>
        <taxon>Actinomycetota</taxon>
        <taxon>Actinomycetes</taxon>
        <taxon>Micromonosporales</taxon>
        <taxon>Micromonosporaceae</taxon>
        <taxon>Dactylosporangium</taxon>
    </lineage>
</organism>
<name>A0ABN3GEP7_9ACTN</name>
<feature type="region of interest" description="Disordered" evidence="1">
    <location>
        <begin position="1"/>
        <end position="21"/>
    </location>
</feature>
<dbReference type="RefSeq" id="WP_344613875.1">
    <property type="nucleotide sequence ID" value="NZ_BAAARV010000029.1"/>
</dbReference>
<proteinExistence type="predicted"/>